<dbReference type="RefSeq" id="WP_247029766.1">
    <property type="nucleotide sequence ID" value="NZ_JALKCH010000008.1"/>
</dbReference>
<accession>A0ABT0DD26</accession>
<evidence type="ECO:0000313" key="2">
    <source>
        <dbReference type="EMBL" id="MCK0197865.1"/>
    </source>
</evidence>
<proteinExistence type="predicted"/>
<reference evidence="2 3" key="1">
    <citation type="submission" date="2022-04" db="EMBL/GenBank/DDBJ databases">
        <authorList>
            <person name="Grouzdev D.S."/>
            <person name="Pantiukh K.S."/>
            <person name="Krutkina M.S."/>
        </authorList>
    </citation>
    <scope>NUCLEOTIDE SEQUENCE [LARGE SCALE GENOMIC DNA]</scope>
    <source>
        <strain evidence="2 3">6x-1</strain>
    </source>
</reference>
<comment type="caution">
    <text evidence="2">The sequence shown here is derived from an EMBL/GenBank/DDBJ whole genome shotgun (WGS) entry which is preliminary data.</text>
</comment>
<dbReference type="EMBL" id="JALKCH010000008">
    <property type="protein sequence ID" value="MCK0197865.1"/>
    <property type="molecule type" value="Genomic_DNA"/>
</dbReference>
<keyword evidence="1" id="KW-0812">Transmembrane</keyword>
<dbReference type="Proteomes" id="UP001203284">
    <property type="component" value="Unassembled WGS sequence"/>
</dbReference>
<evidence type="ECO:0008006" key="4">
    <source>
        <dbReference type="Google" id="ProtNLM"/>
    </source>
</evidence>
<feature type="transmembrane region" description="Helical" evidence="1">
    <location>
        <begin position="21"/>
        <end position="44"/>
    </location>
</feature>
<protein>
    <recommendedName>
        <fullName evidence="4">SPOR domain-containing protein</fullName>
    </recommendedName>
</protein>
<gene>
    <name evidence="2" type="ORF">MWN34_13200</name>
</gene>
<keyword evidence="3" id="KW-1185">Reference proteome</keyword>
<organism evidence="2 3">
    <name type="scientific">Ancylobacter crimeensis</name>
    <dbReference type="NCBI Taxonomy" id="2579147"/>
    <lineage>
        <taxon>Bacteria</taxon>
        <taxon>Pseudomonadati</taxon>
        <taxon>Pseudomonadota</taxon>
        <taxon>Alphaproteobacteria</taxon>
        <taxon>Hyphomicrobiales</taxon>
        <taxon>Xanthobacteraceae</taxon>
        <taxon>Ancylobacter</taxon>
    </lineage>
</organism>
<sequence>MSEFDTFLGTDAARRDRAYNGVAVAVFGLTGLAILFGGGAWYWLRPAQAGMSPIIELSAPAVSSVPLDTPVLRRGDSDDTDIAGPSVTIIDGATGEHQTIVFGPDLDGADGTPDTVAR</sequence>
<keyword evidence="1" id="KW-1133">Transmembrane helix</keyword>
<name>A0ABT0DD26_9HYPH</name>
<evidence type="ECO:0000256" key="1">
    <source>
        <dbReference type="SAM" id="Phobius"/>
    </source>
</evidence>
<evidence type="ECO:0000313" key="3">
    <source>
        <dbReference type="Proteomes" id="UP001203284"/>
    </source>
</evidence>
<keyword evidence="1" id="KW-0472">Membrane</keyword>